<evidence type="ECO:0000313" key="3">
    <source>
        <dbReference type="Proteomes" id="UP001595698"/>
    </source>
</evidence>
<dbReference type="NCBIfam" id="NF041646">
    <property type="entry name" value="VC0807_fam"/>
    <property type="match status" value="1"/>
</dbReference>
<evidence type="ECO:0000313" key="2">
    <source>
        <dbReference type="EMBL" id="MFC3984112.1"/>
    </source>
</evidence>
<keyword evidence="1" id="KW-0472">Membrane</keyword>
<proteinExistence type="predicted"/>
<dbReference type="EMBL" id="JBHSBC010000032">
    <property type="protein sequence ID" value="MFC3984112.1"/>
    <property type="molecule type" value="Genomic_DNA"/>
</dbReference>
<sequence>MRKMLPVLLWDVLPAIAAYYALRLLGLSEYAALLAATCVGALRVVYVGVRERRLDGFAACTGLVFALGLGLSFLTGDERFMLVVKSVTTTVLGLVLIGTCLAGRPAAFGIAKRLGAEDEATAARWDRLYTDLAAFRRIYFVMTLTWAFALLVESAVRIPLVYLLPVDVMAGLSTLLLVGTLLLLGVWSAWYGGRAERVITSSRS</sequence>
<gene>
    <name evidence="2" type="ORF">ACFOYY_28535</name>
</gene>
<feature type="transmembrane region" description="Helical" evidence="1">
    <location>
        <begin position="168"/>
        <end position="193"/>
    </location>
</feature>
<organism evidence="2 3">
    <name type="scientific">Streptosporangium jomthongense</name>
    <dbReference type="NCBI Taxonomy" id="1193683"/>
    <lineage>
        <taxon>Bacteria</taxon>
        <taxon>Bacillati</taxon>
        <taxon>Actinomycetota</taxon>
        <taxon>Actinomycetes</taxon>
        <taxon>Streptosporangiales</taxon>
        <taxon>Streptosporangiaceae</taxon>
        <taxon>Streptosporangium</taxon>
    </lineage>
</organism>
<feature type="transmembrane region" description="Helical" evidence="1">
    <location>
        <begin position="80"/>
        <end position="103"/>
    </location>
</feature>
<comment type="caution">
    <text evidence="2">The sequence shown here is derived from an EMBL/GenBank/DDBJ whole genome shotgun (WGS) entry which is preliminary data.</text>
</comment>
<feature type="transmembrane region" description="Helical" evidence="1">
    <location>
        <begin position="56"/>
        <end position="74"/>
    </location>
</feature>
<dbReference type="RefSeq" id="WP_352010039.1">
    <property type="nucleotide sequence ID" value="NZ_JBHSBC010000032.1"/>
</dbReference>
<accession>A0ABV8F9X2</accession>
<keyword evidence="1" id="KW-0812">Transmembrane</keyword>
<keyword evidence="3" id="KW-1185">Reference proteome</keyword>
<protein>
    <submittedName>
        <fullName evidence="2">VC0807 family protein</fullName>
    </submittedName>
</protein>
<dbReference type="Proteomes" id="UP001595698">
    <property type="component" value="Unassembled WGS sequence"/>
</dbReference>
<name>A0ABV8F9X2_9ACTN</name>
<keyword evidence="1" id="KW-1133">Transmembrane helix</keyword>
<evidence type="ECO:0000256" key="1">
    <source>
        <dbReference type="SAM" id="Phobius"/>
    </source>
</evidence>
<reference evidence="3" key="1">
    <citation type="journal article" date="2019" name="Int. J. Syst. Evol. Microbiol.">
        <title>The Global Catalogue of Microorganisms (GCM) 10K type strain sequencing project: providing services to taxonomists for standard genome sequencing and annotation.</title>
        <authorList>
            <consortium name="The Broad Institute Genomics Platform"/>
            <consortium name="The Broad Institute Genome Sequencing Center for Infectious Disease"/>
            <person name="Wu L."/>
            <person name="Ma J."/>
        </authorList>
    </citation>
    <scope>NUCLEOTIDE SEQUENCE [LARGE SCALE GENOMIC DNA]</scope>
    <source>
        <strain evidence="3">TBRC 7912</strain>
    </source>
</reference>
<feature type="transmembrane region" description="Helical" evidence="1">
    <location>
        <begin position="138"/>
        <end position="162"/>
    </location>
</feature>
<feature type="transmembrane region" description="Helical" evidence="1">
    <location>
        <begin position="27"/>
        <end position="49"/>
    </location>
</feature>